<dbReference type="Proteomes" id="UP001250858">
    <property type="component" value="Chromosome"/>
</dbReference>
<sequence>MNHVSKLAAVGRKVVVPLLALAVLAVGAHLWLNTNVFGRDEVCGGLVSTDSAAAVFSSSGRVSDDNGLDERSGDRLAFTCTVTASSVLPGTDDERIRISASRERGDFPFTDNGRFPNPATASFFSDGATGGVGDGHGWVLLPSTCTTGAGPAVVEGYAPRGSDPVRLARLLTDVAGKAAERAGCRAKEPLRAPSALSRTPVPRPIEGGTVCGLTGLTFPGAPRPGTMESVQDRVRPTWACRIEGYATYTVTQDPQMVEAIRSSPGFEEQPPAGDRRASGFDPWHVVADCAGASTYFSLEFGPRYDDAAGTPGTPRRQDLFHNFVESAGKRLGC</sequence>
<proteinExistence type="predicted"/>
<evidence type="ECO:0000313" key="2">
    <source>
        <dbReference type="Proteomes" id="UP001250858"/>
    </source>
</evidence>
<dbReference type="RefSeq" id="WP_309548191.1">
    <property type="nucleotide sequence ID" value="NZ_CP133762.1"/>
</dbReference>
<protein>
    <submittedName>
        <fullName evidence="1">Uncharacterized protein</fullName>
    </submittedName>
</protein>
<name>A0ABY9RV07_9ACTN</name>
<keyword evidence="2" id="KW-1185">Reference proteome</keyword>
<reference evidence="1 2" key="1">
    <citation type="submission" date="2023-09" db="EMBL/GenBank/DDBJ databases">
        <title>Complete genome of Streptomyces roseicoloratus T14.</title>
        <authorList>
            <person name="Bashizi T."/>
            <person name="Kim M.-J."/>
            <person name="Lee G."/>
            <person name="Tagele S.B."/>
            <person name="Shin J.-H."/>
        </authorList>
    </citation>
    <scope>NUCLEOTIDE SEQUENCE [LARGE SCALE GENOMIC DNA]</scope>
    <source>
        <strain evidence="1 2">T14</strain>
    </source>
</reference>
<gene>
    <name evidence="1" type="ORF">RGF97_07695</name>
</gene>
<accession>A0ABY9RV07</accession>
<organism evidence="1 2">
    <name type="scientific">Streptomyces roseicoloratus</name>
    <dbReference type="NCBI Taxonomy" id="2508722"/>
    <lineage>
        <taxon>Bacteria</taxon>
        <taxon>Bacillati</taxon>
        <taxon>Actinomycetota</taxon>
        <taxon>Actinomycetes</taxon>
        <taxon>Kitasatosporales</taxon>
        <taxon>Streptomycetaceae</taxon>
        <taxon>Streptomyces</taxon>
    </lineage>
</organism>
<evidence type="ECO:0000313" key="1">
    <source>
        <dbReference type="EMBL" id="WMX44760.1"/>
    </source>
</evidence>
<dbReference type="EMBL" id="CP133762">
    <property type="protein sequence ID" value="WMX44760.1"/>
    <property type="molecule type" value="Genomic_DNA"/>
</dbReference>